<dbReference type="OrthoDB" id="1488818at2"/>
<dbReference type="AlphaFoldDB" id="A0A3L9Z633"/>
<gene>
    <name evidence="2" type="ORF">BXY75_0251</name>
</gene>
<accession>A0A3L9Z633</accession>
<feature type="chain" id="PRO_5018325373" evidence="1">
    <location>
        <begin position="44"/>
        <end position="1009"/>
    </location>
</feature>
<dbReference type="EMBL" id="REFC01000011">
    <property type="protein sequence ID" value="RMA65838.1"/>
    <property type="molecule type" value="Genomic_DNA"/>
</dbReference>
<dbReference type="Gene3D" id="2.60.120.260">
    <property type="entry name" value="Galactose-binding domain-like"/>
    <property type="match status" value="1"/>
</dbReference>
<organism evidence="2 3">
    <name type="scientific">Ulvibacter antarcticus</name>
    <dbReference type="NCBI Taxonomy" id="442714"/>
    <lineage>
        <taxon>Bacteria</taxon>
        <taxon>Pseudomonadati</taxon>
        <taxon>Bacteroidota</taxon>
        <taxon>Flavobacteriia</taxon>
        <taxon>Flavobacteriales</taxon>
        <taxon>Flavobacteriaceae</taxon>
        <taxon>Ulvibacter</taxon>
    </lineage>
</organism>
<keyword evidence="3" id="KW-1185">Reference proteome</keyword>
<keyword evidence="1" id="KW-0732">Signal</keyword>
<evidence type="ECO:0000313" key="2">
    <source>
        <dbReference type="EMBL" id="RMA65838.1"/>
    </source>
</evidence>
<dbReference type="Pfam" id="PF13585">
    <property type="entry name" value="CHU_C"/>
    <property type="match status" value="1"/>
</dbReference>
<feature type="signal peptide" evidence="1">
    <location>
        <begin position="1"/>
        <end position="43"/>
    </location>
</feature>
<dbReference type="NCBIfam" id="TIGR04131">
    <property type="entry name" value="Bac_Flav_CTERM"/>
    <property type="match status" value="1"/>
</dbReference>
<evidence type="ECO:0000313" key="3">
    <source>
        <dbReference type="Proteomes" id="UP000271339"/>
    </source>
</evidence>
<protein>
    <submittedName>
        <fullName evidence="2">Gliding motility-associated-like protein</fullName>
    </submittedName>
</protein>
<reference evidence="2 3" key="1">
    <citation type="submission" date="2018-10" db="EMBL/GenBank/DDBJ databases">
        <title>Genomic Encyclopedia of Archaeal and Bacterial Type Strains, Phase II (KMG-II): from individual species to whole genera.</title>
        <authorList>
            <person name="Goeker M."/>
        </authorList>
    </citation>
    <scope>NUCLEOTIDE SEQUENCE [LARGE SCALE GENOMIC DNA]</scope>
    <source>
        <strain evidence="2 3">DSM 23424</strain>
    </source>
</reference>
<dbReference type="Proteomes" id="UP000271339">
    <property type="component" value="Unassembled WGS sequence"/>
</dbReference>
<proteinExistence type="predicted"/>
<dbReference type="RefSeq" id="WP_121905871.1">
    <property type="nucleotide sequence ID" value="NZ_REFC01000011.1"/>
</dbReference>
<sequence length="1009" mass="109253">MNIKLPRFVRIEISSQRTKSSKNRYQSLLFFALLFFAASSAFSQGGTCSDIEPFCAGQDGLIFPNCYPSGSGCVASAETGPEYACLGTQPYPAWFYLQIEQGGDLDFEIVQNTQFDANGNPIGAELDVDFIAWGPFAPGDDLCDYSQLQPFNEVGCSYSAAPVENFSLLNAQNGEIYVLLITNYSEDQGFISLGQIGGNGTTNCDIVLLCDVTIDGGDQTYCGVDEVTLTTSTTGPLETYAWYMDNVLIPGETSETLTVSETADYKVIIDGTDCDVPAEDEVTITFMSSPCATATCTTIDFEDNFGTGTERVCLDPNVSSSTYICNDTTQIEDGQYCIYHTSNTLNTGWHPDMEDHTDGDVNGRMLFVNAAFEPGEFYRRTITLTPNENFALNAWITTVYDTDSGICGGNSIPSNVIFRIEDTSGTLIAETNTGDIPNGSEPNWQEFTIAFNTGANTDIQLVLINNSIGGCGNDLAIDDITLTKEGNPPVVVAPPDLTECPPSGGSTAFFDLTAQIPIILDGQDPTDFNVSFHLNQGAAELNINPIVTPTAYENTSNPQSIYVRVEKVTEPDCFNTTDFDLIISSEVVLTTNLPASTEQCSTDPFITLDATPTNTGIDLSLVTYLWMDSNSNTVSTTATYTPTFADTFTVQVIYDLTCSDDTFTIEVIVYDPAILDLGPDETLLCDGTPFEIVPTITGSTGSISYLWSPGGETTPTITVGASGTYSLQITTNNLCESTDEIVLTFADLPAIDLGDDLESCFDAAEILDATPSNYDPTLATYVWSLDGTVLASETSATINASSYGYGVYTVTVTVGACSSEDNVTIVPRSDLVVLLGDDFNSCPTEVQTLSATTEETGITYQWYLNGTSLNLDTSSIEVVLGQDVTSTQFYSVVITRGQCTGTDEIEVSPYEIDNCTITQGITPNNDGYNDSLDLTFLQDRTGIENIQIFNRYGTKVFEKSNYVNEWFGQEDDGDELPTGTYFYVINFSGSDTVYGEQATGWVYINRETK</sequence>
<comment type="caution">
    <text evidence="2">The sequence shown here is derived from an EMBL/GenBank/DDBJ whole genome shotgun (WGS) entry which is preliminary data.</text>
</comment>
<evidence type="ECO:0000256" key="1">
    <source>
        <dbReference type="SAM" id="SignalP"/>
    </source>
</evidence>
<name>A0A3L9Z633_9FLAO</name>
<dbReference type="InterPro" id="IPR026341">
    <property type="entry name" value="T9SS_type_B"/>
</dbReference>